<gene>
    <name evidence="1" type="ORF">SAMN05216352_11362</name>
</gene>
<dbReference type="RefSeq" id="WP_091587159.1">
    <property type="nucleotide sequence ID" value="NZ_FNDU01000013.1"/>
</dbReference>
<keyword evidence="2" id="KW-1185">Reference proteome</keyword>
<protein>
    <submittedName>
        <fullName evidence="1">YqzL-like protein</fullName>
    </submittedName>
</protein>
<dbReference type="OrthoDB" id="1650227at2"/>
<reference evidence="1 2" key="1">
    <citation type="submission" date="2016-10" db="EMBL/GenBank/DDBJ databases">
        <authorList>
            <person name="de Groot N.N."/>
        </authorList>
    </citation>
    <scope>NUCLEOTIDE SEQUENCE [LARGE SCALE GENOMIC DNA]</scope>
    <source>
        <strain evidence="2">P4B,CCM 7963,CECT 7998,DSM 25260,IBRC-M 10614,KCTC 13821</strain>
    </source>
</reference>
<dbReference type="Pfam" id="PF14006">
    <property type="entry name" value="YqzL"/>
    <property type="match status" value="1"/>
</dbReference>
<accession>A0A1G8P026</accession>
<evidence type="ECO:0000313" key="1">
    <source>
        <dbReference type="EMBL" id="SDI85891.1"/>
    </source>
</evidence>
<dbReference type="InterPro" id="IPR025617">
    <property type="entry name" value="YqzL"/>
</dbReference>
<dbReference type="STRING" id="930129.SAMN05216352_11362"/>
<proteinExistence type="predicted"/>
<dbReference type="Proteomes" id="UP000199017">
    <property type="component" value="Unassembled WGS sequence"/>
</dbReference>
<dbReference type="AlphaFoldDB" id="A0A1G8P026"/>
<name>A0A1G8P026_9BACI</name>
<dbReference type="EMBL" id="FNDU01000013">
    <property type="protein sequence ID" value="SDI85891.1"/>
    <property type="molecule type" value="Genomic_DNA"/>
</dbReference>
<evidence type="ECO:0000313" key="2">
    <source>
        <dbReference type="Proteomes" id="UP000199017"/>
    </source>
</evidence>
<organism evidence="1 2">
    <name type="scientific">Alteribacillus bidgolensis</name>
    <dbReference type="NCBI Taxonomy" id="930129"/>
    <lineage>
        <taxon>Bacteria</taxon>
        <taxon>Bacillati</taxon>
        <taxon>Bacillota</taxon>
        <taxon>Bacilli</taxon>
        <taxon>Bacillales</taxon>
        <taxon>Bacillaceae</taxon>
        <taxon>Alteribacillus</taxon>
    </lineage>
</organism>
<sequence>MFEDRDFSWKYFFMTGNINAYLLTKELEQANNYSEENEDQLSFMKEEME</sequence>